<name>A0A2W1LEW1_9BACL</name>
<organism evidence="2 3">
    <name type="scientific">Paenibacillus sambharensis</name>
    <dbReference type="NCBI Taxonomy" id="1803190"/>
    <lineage>
        <taxon>Bacteria</taxon>
        <taxon>Bacillati</taxon>
        <taxon>Bacillota</taxon>
        <taxon>Bacilli</taxon>
        <taxon>Bacillales</taxon>
        <taxon>Paenibacillaceae</taxon>
        <taxon>Paenibacillus</taxon>
    </lineage>
</organism>
<feature type="transmembrane region" description="Helical" evidence="1">
    <location>
        <begin position="6"/>
        <end position="25"/>
    </location>
</feature>
<evidence type="ECO:0000256" key="1">
    <source>
        <dbReference type="SAM" id="Phobius"/>
    </source>
</evidence>
<feature type="transmembrane region" description="Helical" evidence="1">
    <location>
        <begin position="32"/>
        <end position="51"/>
    </location>
</feature>
<sequence>MNLWLTLSLALVLALIHILGKIRLVSSMMSKSWVLSLSGGIAVSYVFIHILPELSHHEAVLKRSSVHWLEFVEKDAYLAGMTGLVLYYGLQRFVRGSRKGSPNYREARIFWIHTGSFAVYNGLIGYLLVDRFQSGDLMNLLLYFAAMGMHFLVNDHALHEHHRDKYNKYGRWLLALSVLIGWGCGIAFDIPDYALSLLFAFLSGAILVNVMKEELPHQKQSSVWAFFLGALVYTVLLFVSNR</sequence>
<reference evidence="2 3" key="1">
    <citation type="submission" date="2018-06" db="EMBL/GenBank/DDBJ databases">
        <title>Paenibacillus imtechensis sp. nov.</title>
        <authorList>
            <person name="Pinnaka A.K."/>
            <person name="Singh H."/>
            <person name="Kaur M."/>
        </authorList>
    </citation>
    <scope>NUCLEOTIDE SEQUENCE [LARGE SCALE GENOMIC DNA]</scope>
    <source>
        <strain evidence="2 3">SMB1</strain>
    </source>
</reference>
<evidence type="ECO:0000313" key="3">
    <source>
        <dbReference type="Proteomes" id="UP000249522"/>
    </source>
</evidence>
<evidence type="ECO:0000313" key="2">
    <source>
        <dbReference type="EMBL" id="PZD97373.1"/>
    </source>
</evidence>
<keyword evidence="1" id="KW-1133">Transmembrane helix</keyword>
<keyword evidence="1" id="KW-0812">Transmembrane</keyword>
<accession>A0A2W1LEW1</accession>
<feature type="transmembrane region" description="Helical" evidence="1">
    <location>
        <begin position="71"/>
        <end position="90"/>
    </location>
</feature>
<comment type="caution">
    <text evidence="2">The sequence shown here is derived from an EMBL/GenBank/DDBJ whole genome shotgun (WGS) entry which is preliminary data.</text>
</comment>
<keyword evidence="3" id="KW-1185">Reference proteome</keyword>
<evidence type="ECO:0008006" key="4">
    <source>
        <dbReference type="Google" id="ProtNLM"/>
    </source>
</evidence>
<dbReference type="OrthoDB" id="21325at2"/>
<protein>
    <recommendedName>
        <fullName evidence="4">ZIP Zinc transporter</fullName>
    </recommendedName>
</protein>
<dbReference type="AlphaFoldDB" id="A0A2W1LEW1"/>
<dbReference type="RefSeq" id="WP_111145231.1">
    <property type="nucleotide sequence ID" value="NZ_QKRB01000028.1"/>
</dbReference>
<feature type="transmembrane region" description="Helical" evidence="1">
    <location>
        <begin position="169"/>
        <end position="188"/>
    </location>
</feature>
<dbReference type="EMBL" id="QKRB01000028">
    <property type="protein sequence ID" value="PZD97373.1"/>
    <property type="molecule type" value="Genomic_DNA"/>
</dbReference>
<proteinExistence type="predicted"/>
<feature type="transmembrane region" description="Helical" evidence="1">
    <location>
        <begin position="194"/>
        <end position="211"/>
    </location>
</feature>
<feature type="transmembrane region" description="Helical" evidence="1">
    <location>
        <begin position="223"/>
        <end position="240"/>
    </location>
</feature>
<feature type="transmembrane region" description="Helical" evidence="1">
    <location>
        <begin position="140"/>
        <end position="157"/>
    </location>
</feature>
<keyword evidence="1" id="KW-0472">Membrane</keyword>
<dbReference type="Proteomes" id="UP000249522">
    <property type="component" value="Unassembled WGS sequence"/>
</dbReference>
<gene>
    <name evidence="2" type="ORF">DNH61_03230</name>
</gene>
<feature type="transmembrane region" description="Helical" evidence="1">
    <location>
        <begin position="110"/>
        <end position="128"/>
    </location>
</feature>